<evidence type="ECO:0000256" key="1">
    <source>
        <dbReference type="SAM" id="MobiDB-lite"/>
    </source>
</evidence>
<dbReference type="EMBL" id="HM849538">
    <property type="protein sequence ID" value="AEC14197.1"/>
    <property type="molecule type" value="Genomic_DNA"/>
</dbReference>
<feature type="region of interest" description="Disordered" evidence="1">
    <location>
        <begin position="42"/>
        <end position="132"/>
    </location>
</feature>
<reference evidence="3" key="1">
    <citation type="journal article" date="2011" name="Mol. Biol. Evol.">
        <title>Novel protein genes in animal mtDNA: a new sex determination system in freshwater mussels (Bivalvia: Unionoida)?</title>
        <authorList>
            <person name="Breton S."/>
            <person name="Stewart D.T."/>
            <person name="Shepardson S."/>
            <person name="Trdan R.J."/>
            <person name="Bogan A.E."/>
            <person name="Chapman E.G."/>
            <person name="Ruminas A.J."/>
            <person name="Piontkivska H."/>
            <person name="Hoeh W.R."/>
        </authorList>
    </citation>
    <scope>NUCLEOTIDE SEQUENCE</scope>
    <source>
        <strain evidence="3">H2974</strain>
    </source>
</reference>
<feature type="compositionally biased region" description="Polar residues" evidence="1">
    <location>
        <begin position="97"/>
        <end position="109"/>
    </location>
</feature>
<sequence>MLSIFAIAFFLIKIIEVLFVSDEFWMLNQILYSVELDNVSSQPMTNDHPVISSPASTDVTNPSDNSYDDHPVISSPASTDVTNPSDNSYDDHPVISSPASTDVTNPSDNSYDDHPVISSAASTDVTNPSDNSYDDHPVISSPASTDVMIQVMSLKKLTSYANTNTFSNEIAQQTFICVPLDQKHLSSSIFI</sequence>
<evidence type="ECO:0000313" key="3">
    <source>
        <dbReference type="EMBL" id="AEC14197.1"/>
    </source>
</evidence>
<feature type="compositionally biased region" description="Polar residues" evidence="1">
    <location>
        <begin position="53"/>
        <end position="65"/>
    </location>
</feature>
<organism evidence="3">
    <name type="scientific">Lasmigona compressa</name>
    <name type="common">Creek heelsplitter mussel</name>
    <dbReference type="NCBI Taxonomy" id="85051"/>
    <lineage>
        <taxon>Eukaryota</taxon>
        <taxon>Metazoa</taxon>
        <taxon>Spiralia</taxon>
        <taxon>Lophotrochozoa</taxon>
        <taxon>Mollusca</taxon>
        <taxon>Bivalvia</taxon>
        <taxon>Autobranchia</taxon>
        <taxon>Heteroconchia</taxon>
        <taxon>Palaeoheterodonta</taxon>
        <taxon>Unionida</taxon>
        <taxon>Unionoidea</taxon>
        <taxon>Unionidae</taxon>
        <taxon>Anodontinae</taxon>
        <taxon>Lasmigona</taxon>
    </lineage>
</organism>
<feature type="compositionally biased region" description="Polar residues" evidence="1">
    <location>
        <begin position="75"/>
        <end position="87"/>
    </location>
</feature>
<gene>
    <name evidence="3" type="primary">h-orf</name>
</gene>
<name>F4ZFW4_LASCM</name>
<geneLocation type="mitochondrion" evidence="3"/>
<protein>
    <submittedName>
        <fullName evidence="3">H-orf protein</fullName>
    </submittedName>
</protein>
<feature type="compositionally biased region" description="Polar residues" evidence="1">
    <location>
        <begin position="119"/>
        <end position="131"/>
    </location>
</feature>
<feature type="chain" id="PRO_5003320592" evidence="2">
    <location>
        <begin position="18"/>
        <end position="191"/>
    </location>
</feature>
<proteinExistence type="predicted"/>
<keyword evidence="3" id="KW-0496">Mitochondrion</keyword>
<keyword evidence="2" id="KW-0732">Signal</keyword>
<dbReference type="AlphaFoldDB" id="F4ZFW4"/>
<feature type="signal peptide" evidence="2">
    <location>
        <begin position="1"/>
        <end position="17"/>
    </location>
</feature>
<accession>F4ZFW4</accession>
<evidence type="ECO:0000256" key="2">
    <source>
        <dbReference type="SAM" id="SignalP"/>
    </source>
</evidence>